<dbReference type="Proteomes" id="UP000626092">
    <property type="component" value="Unassembled WGS sequence"/>
</dbReference>
<protein>
    <recommendedName>
        <fullName evidence="2">Reverse transcriptase domain-containing protein</fullName>
    </recommendedName>
</protein>
<dbReference type="PANTHER" id="PTHR33116">
    <property type="entry name" value="REVERSE TRANSCRIPTASE ZINC-BINDING DOMAIN-CONTAINING PROTEIN-RELATED-RELATED"/>
    <property type="match status" value="1"/>
</dbReference>
<evidence type="ECO:0000313" key="3">
    <source>
        <dbReference type="EMBL" id="KAF7150912.1"/>
    </source>
</evidence>
<keyword evidence="4" id="KW-1185">Reference proteome</keyword>
<organism evidence="3 4">
    <name type="scientific">Rhododendron simsii</name>
    <name type="common">Sims's rhododendron</name>
    <dbReference type="NCBI Taxonomy" id="118357"/>
    <lineage>
        <taxon>Eukaryota</taxon>
        <taxon>Viridiplantae</taxon>
        <taxon>Streptophyta</taxon>
        <taxon>Embryophyta</taxon>
        <taxon>Tracheophyta</taxon>
        <taxon>Spermatophyta</taxon>
        <taxon>Magnoliopsida</taxon>
        <taxon>eudicotyledons</taxon>
        <taxon>Gunneridae</taxon>
        <taxon>Pentapetalae</taxon>
        <taxon>asterids</taxon>
        <taxon>Ericales</taxon>
        <taxon>Ericaceae</taxon>
        <taxon>Ericoideae</taxon>
        <taxon>Rhodoreae</taxon>
        <taxon>Rhododendron</taxon>
    </lineage>
</organism>
<sequence length="314" mass="34992">MSPWKDLGVLAWIGTLALDTTDKYGAMDVFVMDMTERIGKEWMEGNGCVSVVHGDGRRFAALIVVERTRRRIISKRLQVALPALIDPAQSGFVKGRRIADIFLTQELMRWYHKSSSSPRCAKKVDIRKAYDNVRWEFLWDVLSSMNFHPTMIKWLQACVTTTNYTLSLNGETTGCGNTKIINLCFADDLMIFCKGELSSITLIQEALTEFQALSGLSSNPKKSSIYFSGVATKSWRVVASSNSLPLSGFKGEYLTTITTIYKVHASAYSDQLLCSSALPHGCFFCCLLWSADELSGGCYWSATSWLSGMLQVDV</sequence>
<proteinExistence type="predicted"/>
<keyword evidence="1" id="KW-0732">Signal</keyword>
<feature type="domain" description="Reverse transcriptase" evidence="2">
    <location>
        <begin position="66"/>
        <end position="167"/>
    </location>
</feature>
<reference evidence="3" key="1">
    <citation type="submission" date="2019-11" db="EMBL/GenBank/DDBJ databases">
        <authorList>
            <person name="Liu Y."/>
            <person name="Hou J."/>
            <person name="Li T.-Q."/>
            <person name="Guan C.-H."/>
            <person name="Wu X."/>
            <person name="Wu H.-Z."/>
            <person name="Ling F."/>
            <person name="Zhang R."/>
            <person name="Shi X.-G."/>
            <person name="Ren J.-P."/>
            <person name="Chen E.-F."/>
            <person name="Sun J.-M."/>
        </authorList>
    </citation>
    <scope>NUCLEOTIDE SEQUENCE</scope>
    <source>
        <strain evidence="3">Adult_tree_wgs_1</strain>
        <tissue evidence="3">Leaves</tissue>
    </source>
</reference>
<dbReference type="Pfam" id="PF00078">
    <property type="entry name" value="RVT_1"/>
    <property type="match status" value="1"/>
</dbReference>
<evidence type="ECO:0000313" key="4">
    <source>
        <dbReference type="Proteomes" id="UP000626092"/>
    </source>
</evidence>
<dbReference type="OrthoDB" id="1934719at2759"/>
<dbReference type="PANTHER" id="PTHR33116:SF78">
    <property type="entry name" value="OS12G0587133 PROTEIN"/>
    <property type="match status" value="1"/>
</dbReference>
<evidence type="ECO:0000259" key="2">
    <source>
        <dbReference type="Pfam" id="PF00078"/>
    </source>
</evidence>
<accession>A0A834LUC1</accession>
<gene>
    <name evidence="3" type="ORF">RHSIM_Rhsim02G0149400</name>
</gene>
<comment type="caution">
    <text evidence="3">The sequence shown here is derived from an EMBL/GenBank/DDBJ whole genome shotgun (WGS) entry which is preliminary data.</text>
</comment>
<name>A0A834LUC1_RHOSS</name>
<dbReference type="EMBL" id="WJXA01000002">
    <property type="protein sequence ID" value="KAF7150912.1"/>
    <property type="molecule type" value="Genomic_DNA"/>
</dbReference>
<feature type="signal peptide" evidence="1">
    <location>
        <begin position="1"/>
        <end position="17"/>
    </location>
</feature>
<dbReference type="InterPro" id="IPR000477">
    <property type="entry name" value="RT_dom"/>
</dbReference>
<feature type="chain" id="PRO_5032772227" description="Reverse transcriptase domain-containing protein" evidence="1">
    <location>
        <begin position="18"/>
        <end position="314"/>
    </location>
</feature>
<evidence type="ECO:0000256" key="1">
    <source>
        <dbReference type="SAM" id="SignalP"/>
    </source>
</evidence>
<dbReference type="AlphaFoldDB" id="A0A834LUC1"/>